<dbReference type="GO" id="GO:0046872">
    <property type="term" value="F:metal ion binding"/>
    <property type="evidence" value="ECO:0007669"/>
    <property type="project" value="UniProtKB-KW"/>
</dbReference>
<feature type="binding site" evidence="3">
    <location>
        <position position="54"/>
    </location>
    <ligand>
        <name>a divalent metal cation</name>
        <dbReference type="ChEBI" id="CHEBI:60240"/>
    </ligand>
</feature>
<dbReference type="AlphaFoldDB" id="A0A0P0CUI7"/>
<sequence>MQTTVATTTVLDLLAKEMEQEAVTTRKMLERIPDDKYDWRPHPKSMDIRTLATHIADLPSWVGMTLTTHELDFAQNPYQPRHVNNTAELLAYFEEMLEDGRRHFAEGSDEHLNEEWTLREGETIYLTSTKYDVLRMTMSQIIHHRAQLGVFLRLLNVPIPGSYGPSADEVDFK</sequence>
<accession>A0A0P0CUI7</accession>
<organism evidence="4 5">
    <name type="scientific">Rufibacter tibetensis</name>
    <dbReference type="NCBI Taxonomy" id="512763"/>
    <lineage>
        <taxon>Bacteria</taxon>
        <taxon>Pseudomonadati</taxon>
        <taxon>Bacteroidota</taxon>
        <taxon>Cytophagia</taxon>
        <taxon>Cytophagales</taxon>
        <taxon>Hymenobacteraceae</taxon>
        <taxon>Rufibacter</taxon>
    </lineage>
</organism>
<dbReference type="OrthoDB" id="119432at2"/>
<dbReference type="EMBL" id="CP012643">
    <property type="protein sequence ID" value="ALJ01228.1"/>
    <property type="molecule type" value="Genomic_DNA"/>
</dbReference>
<evidence type="ECO:0000256" key="2">
    <source>
        <dbReference type="ARBA" id="ARBA00022723"/>
    </source>
</evidence>
<proteinExistence type="inferred from homology"/>
<dbReference type="InterPro" id="IPR034660">
    <property type="entry name" value="DinB/YfiT-like"/>
</dbReference>
<dbReference type="PATRIC" id="fig|512763.3.peg.1151"/>
<name>A0A0P0CUI7_9BACT</name>
<evidence type="ECO:0000256" key="1">
    <source>
        <dbReference type="ARBA" id="ARBA00008635"/>
    </source>
</evidence>
<dbReference type="Pfam" id="PF05163">
    <property type="entry name" value="DinB"/>
    <property type="match status" value="1"/>
</dbReference>
<dbReference type="KEGG" id="rti:DC20_05205"/>
<reference evidence="4 5" key="1">
    <citation type="submission" date="2015-08" db="EMBL/GenBank/DDBJ databases">
        <title>Complete genome sequence of Rufibacter tibetensis strain 1351t, a radiation-resistant bacterium from tibet plateau.</title>
        <authorList>
            <person name="Dai J."/>
        </authorList>
    </citation>
    <scope>NUCLEOTIDE SEQUENCE [LARGE SCALE GENOMIC DNA]</scope>
    <source>
        <strain evidence="4 5">1351</strain>
    </source>
</reference>
<comment type="similarity">
    <text evidence="1">Belongs to the DinB family.</text>
</comment>
<evidence type="ECO:0000313" key="5">
    <source>
        <dbReference type="Proteomes" id="UP000061382"/>
    </source>
</evidence>
<dbReference type="SUPFAM" id="SSF109854">
    <property type="entry name" value="DinB/YfiT-like putative metalloenzymes"/>
    <property type="match status" value="1"/>
</dbReference>
<protein>
    <submittedName>
        <fullName evidence="4">Damage-inducible protein DinB</fullName>
    </submittedName>
</protein>
<gene>
    <name evidence="4" type="ORF">DC20_05205</name>
</gene>
<keyword evidence="2 3" id="KW-0479">Metal-binding</keyword>
<evidence type="ECO:0000313" key="4">
    <source>
        <dbReference type="EMBL" id="ALJ01228.1"/>
    </source>
</evidence>
<dbReference type="Proteomes" id="UP000061382">
    <property type="component" value="Chromosome"/>
</dbReference>
<dbReference type="InterPro" id="IPR007837">
    <property type="entry name" value="DinB"/>
</dbReference>
<dbReference type="Gene3D" id="1.20.120.450">
    <property type="entry name" value="dinb family like domain"/>
    <property type="match status" value="1"/>
</dbReference>
<keyword evidence="5" id="KW-1185">Reference proteome</keyword>
<feature type="binding site" evidence="3">
    <location>
        <position position="144"/>
    </location>
    <ligand>
        <name>a divalent metal cation</name>
        <dbReference type="ChEBI" id="CHEBI:60240"/>
    </ligand>
</feature>
<evidence type="ECO:0000256" key="3">
    <source>
        <dbReference type="PIRSR" id="PIRSR607837-1"/>
    </source>
</evidence>